<sequence>MTREDQTEADADTEVEAEARRIAEQMDSFLGIDQQQPILSSSPLSPQQHQITCRLLHDRLSRCQPSQLPLRNLYSYLKTLFEPVAAHDNPVAATMATTAAPITPRSVAITLPPFERSPRATRASQCAKSLAQIDGWAHLLHAHRSVGVYDDDDYLHNTSSLLTTCILKNRAKLGIHLAEFKSLQDSDRARLTNVVATVYTELASRISAYEHDDDALALVLVHIAASWSATLASSRSSEVLSFNRHFATQFDRQYRGRAPARFLEFISRLNLELDQLGAADPKPYFRGTSIVQSSGTGKTRMVLECRHLTPLLYVCLRPSDADGNAKAGFPFPDKNVHQHLLHLHQFDRTTGHNTDRDRLFQDVTERAAVTLGLDDRAFKYESVDHIFERHLLQPLHLNRQISHVSDHMRSLLDHRGDAAIPAAAPLPPVVVAFDECIEMNVRQENGGINPLNSLRRAWCWISDIRSKQRTLSFWLVLMSTSSSAAHLVEHIDAKTSIRAKDSVSLPTFVGVGFDVLLPEQQRLSRAQQAFSLEHLIAYGRPLWSSLEPRSFWPTVRFKLLFADHPSVDDALHCYSIMASRLALSLVPTYSPGSSMFATQKLFMDRQVDRHMPIVTHVTPEASMYVDSPSEPVLAISASLIMLPSAQKEEQFVKKPDRLTSNTYGSILENFCQRCLHGADVTLYKGTHGELASRIALMAACDAVKRKRLDQLPLPLQDLIHVEIVSHAVPLEHMLAGLANLDDDNRAQLCQRIGDVHAAALRTSRSALLLGAALEKTAASDMKPQAWINFTHFDVLPDPISQITPEYLWYCWKRGVALQMAHGQHGIDGIVPVFLGRLDQPFARSADANNDDVVDEMHAARYMTYIAWEAKNRSIAQGQPSDRHEAAKLAGPPITHAAIAPQEPPLTERALISVLFDLGTRTVFGDVSRGLRPRLQPIADQKCPRLVIRGMSDKHAYPCLDELKLHGIFSKILATTTTGVGSYEQLNSMPKPMWNEQVQPTLASISGAQEQDQVQQQQTQTQMQTQARPHGGASMDLD</sequence>
<dbReference type="PANTHER" id="PTHR33266">
    <property type="entry name" value="CHROMOSOME 15, WHOLE GENOME SHOTGUN SEQUENCE"/>
    <property type="match status" value="1"/>
</dbReference>
<reference evidence="3" key="3">
    <citation type="submission" date="2014-06" db="EMBL/GenBank/DDBJ databases">
        <authorList>
            <person name="Berkman J.Paul."/>
        </authorList>
    </citation>
    <scope>NUCLEOTIDE SEQUENCE [LARGE SCALE GENOMIC DNA]</scope>
</reference>
<protein>
    <submittedName>
        <fullName evidence="3">Uncharacterized protein</fullName>
    </submittedName>
</protein>
<evidence type="ECO:0000313" key="2">
    <source>
        <dbReference type="EMBL" id="CDU23415.1"/>
    </source>
</evidence>
<reference evidence="4" key="1">
    <citation type="submission" date="2014-06" db="EMBL/GenBank/DDBJ databases">
        <authorList>
            <person name="Berkman P.J."/>
        </authorList>
    </citation>
    <scope>NUCLEOTIDE SEQUENCE [LARGE SCALE GENOMIC DNA]</scope>
</reference>
<proteinExistence type="predicted"/>
<dbReference type="PANTHER" id="PTHR33266:SF1">
    <property type="entry name" value="F-BOX DOMAIN-CONTAINING PROTEIN"/>
    <property type="match status" value="1"/>
</dbReference>
<reference evidence="2" key="2">
    <citation type="submission" date="2014-06" db="EMBL/GenBank/DDBJ databases">
        <authorList>
            <person name="Ju J."/>
            <person name="Zhang J."/>
        </authorList>
    </citation>
    <scope>NUCLEOTIDE SEQUENCE</scope>
    <source>
        <strain evidence="2">SscI8</strain>
    </source>
</reference>
<gene>
    <name evidence="3" type="primary">SSCI23900.1</name>
    <name evidence="2" type="ORF">SPSC_02044</name>
</gene>
<dbReference type="AlphaFoldDB" id="A0A0F7S769"/>
<evidence type="ECO:0000313" key="3">
    <source>
        <dbReference type="EMBL" id="CDW97119.1"/>
    </source>
</evidence>
<feature type="region of interest" description="Disordered" evidence="1">
    <location>
        <begin position="1005"/>
        <end position="1037"/>
    </location>
</feature>
<dbReference type="OrthoDB" id="2556301at2759"/>
<evidence type="ECO:0000256" key="1">
    <source>
        <dbReference type="SAM" id="MobiDB-lite"/>
    </source>
</evidence>
<accession>A0A0F7S769</accession>
<keyword evidence="4" id="KW-1185">Reference proteome</keyword>
<organism evidence="3 4">
    <name type="scientific">Sporisorium scitamineum</name>
    <dbReference type="NCBI Taxonomy" id="49012"/>
    <lineage>
        <taxon>Eukaryota</taxon>
        <taxon>Fungi</taxon>
        <taxon>Dikarya</taxon>
        <taxon>Basidiomycota</taxon>
        <taxon>Ustilaginomycotina</taxon>
        <taxon>Ustilaginomycetes</taxon>
        <taxon>Ustilaginales</taxon>
        <taxon>Ustilaginaceae</taxon>
        <taxon>Sporisorium</taxon>
    </lineage>
</organism>
<dbReference type="EMBL" id="LK056662">
    <property type="protein sequence ID" value="CDU23415.1"/>
    <property type="molecule type" value="Genomic_DNA"/>
</dbReference>
<dbReference type="EMBL" id="CCFA01001236">
    <property type="protein sequence ID" value="CDW97119.1"/>
    <property type="molecule type" value="Genomic_DNA"/>
</dbReference>
<name>A0A0F7S769_9BASI</name>
<feature type="compositionally biased region" description="Low complexity" evidence="1">
    <location>
        <begin position="1008"/>
        <end position="1025"/>
    </location>
</feature>
<dbReference type="STRING" id="49012.A0A0F7S769"/>
<evidence type="ECO:0000313" key="4">
    <source>
        <dbReference type="Proteomes" id="UP000242770"/>
    </source>
</evidence>
<dbReference type="Proteomes" id="UP000242770">
    <property type="component" value="Unassembled WGS sequence"/>
</dbReference>